<dbReference type="NCBIfam" id="TIGR02937">
    <property type="entry name" value="sigma70-ECF"/>
    <property type="match status" value="1"/>
</dbReference>
<name>A0A6M1R986_9ACTN</name>
<comment type="similarity">
    <text evidence="1">Belongs to the sigma-70 factor family. ECF subfamily.</text>
</comment>
<organism evidence="8 9">
    <name type="scientific">Nocardioides turkmenicus</name>
    <dbReference type="NCBI Taxonomy" id="2711220"/>
    <lineage>
        <taxon>Bacteria</taxon>
        <taxon>Bacillati</taxon>
        <taxon>Actinomycetota</taxon>
        <taxon>Actinomycetes</taxon>
        <taxon>Propionibacteriales</taxon>
        <taxon>Nocardioidaceae</taxon>
        <taxon>Nocardioides</taxon>
    </lineage>
</organism>
<dbReference type="GO" id="GO:0016987">
    <property type="term" value="F:sigma factor activity"/>
    <property type="evidence" value="ECO:0007669"/>
    <property type="project" value="UniProtKB-KW"/>
</dbReference>
<evidence type="ECO:0000256" key="1">
    <source>
        <dbReference type="ARBA" id="ARBA00010641"/>
    </source>
</evidence>
<dbReference type="InterPro" id="IPR036388">
    <property type="entry name" value="WH-like_DNA-bd_sf"/>
</dbReference>
<evidence type="ECO:0000259" key="6">
    <source>
        <dbReference type="Pfam" id="PF04542"/>
    </source>
</evidence>
<dbReference type="InterPro" id="IPR013249">
    <property type="entry name" value="RNA_pol_sigma70_r4_t2"/>
</dbReference>
<keyword evidence="9" id="KW-1185">Reference proteome</keyword>
<keyword evidence="2" id="KW-0805">Transcription regulation</keyword>
<accession>A0A6M1R986</accession>
<dbReference type="Proteomes" id="UP000483261">
    <property type="component" value="Unassembled WGS sequence"/>
</dbReference>
<keyword evidence="3" id="KW-0731">Sigma factor</keyword>
<dbReference type="PANTHER" id="PTHR43133:SF50">
    <property type="entry name" value="ECF RNA POLYMERASE SIGMA FACTOR SIGM"/>
    <property type="match status" value="1"/>
</dbReference>
<feature type="domain" description="RNA polymerase sigma factor 70 region 4 type 2" evidence="7">
    <location>
        <begin position="100"/>
        <end position="152"/>
    </location>
</feature>
<dbReference type="GO" id="GO:0003677">
    <property type="term" value="F:DNA binding"/>
    <property type="evidence" value="ECO:0007669"/>
    <property type="project" value="UniProtKB-KW"/>
</dbReference>
<dbReference type="SUPFAM" id="SSF88659">
    <property type="entry name" value="Sigma3 and sigma4 domains of RNA polymerase sigma factors"/>
    <property type="match status" value="1"/>
</dbReference>
<evidence type="ECO:0000256" key="4">
    <source>
        <dbReference type="ARBA" id="ARBA00023125"/>
    </source>
</evidence>
<keyword evidence="4" id="KW-0238">DNA-binding</keyword>
<dbReference type="InterPro" id="IPR039425">
    <property type="entry name" value="RNA_pol_sigma-70-like"/>
</dbReference>
<proteinExistence type="inferred from homology"/>
<sequence length="171" mass="19165">MLSRDEEFTAYVSERRAHLFRAAYLLCGDEHRAEDIVQLTLSKVYAAWRRVKKADSVDAYVRRVLVNSHLDEGRRPWRRERSGEIADRPATAGLGVEELDELWTALRSLPAGQRRVVVLRHYWGLSVEETAADLGVSSGTVKSQTSTALANLRRALRPGHASADVARGGQR</sequence>
<dbReference type="RefSeq" id="WP_165110689.1">
    <property type="nucleotide sequence ID" value="NZ_JAALAA010000006.1"/>
</dbReference>
<dbReference type="InterPro" id="IPR013325">
    <property type="entry name" value="RNA_pol_sigma_r2"/>
</dbReference>
<evidence type="ECO:0000313" key="8">
    <source>
        <dbReference type="EMBL" id="NGN92947.1"/>
    </source>
</evidence>
<dbReference type="Gene3D" id="1.10.1740.10">
    <property type="match status" value="1"/>
</dbReference>
<feature type="domain" description="RNA polymerase sigma-70 region 2" evidence="6">
    <location>
        <begin position="16"/>
        <end position="78"/>
    </location>
</feature>
<dbReference type="PANTHER" id="PTHR43133">
    <property type="entry name" value="RNA POLYMERASE ECF-TYPE SIGMA FACTO"/>
    <property type="match status" value="1"/>
</dbReference>
<evidence type="ECO:0000256" key="2">
    <source>
        <dbReference type="ARBA" id="ARBA00023015"/>
    </source>
</evidence>
<reference evidence="8 9" key="1">
    <citation type="submission" date="2020-02" db="EMBL/GenBank/DDBJ databases">
        <title>Whole-genome analyses of novel actinobacteria.</title>
        <authorList>
            <person name="Sahin N."/>
        </authorList>
    </citation>
    <scope>NUCLEOTIDE SEQUENCE [LARGE SCALE GENOMIC DNA]</scope>
    <source>
        <strain evidence="8 9">KC13</strain>
    </source>
</reference>
<dbReference type="GO" id="GO:0006352">
    <property type="term" value="P:DNA-templated transcription initiation"/>
    <property type="evidence" value="ECO:0007669"/>
    <property type="project" value="InterPro"/>
</dbReference>
<dbReference type="InterPro" id="IPR007627">
    <property type="entry name" value="RNA_pol_sigma70_r2"/>
</dbReference>
<protein>
    <submittedName>
        <fullName evidence="8">SigE family RNA polymerase sigma factor</fullName>
    </submittedName>
</protein>
<evidence type="ECO:0000259" key="7">
    <source>
        <dbReference type="Pfam" id="PF08281"/>
    </source>
</evidence>
<evidence type="ECO:0000313" key="9">
    <source>
        <dbReference type="Proteomes" id="UP000483261"/>
    </source>
</evidence>
<dbReference type="InterPro" id="IPR014284">
    <property type="entry name" value="RNA_pol_sigma-70_dom"/>
</dbReference>
<dbReference type="CDD" id="cd06171">
    <property type="entry name" value="Sigma70_r4"/>
    <property type="match status" value="1"/>
</dbReference>
<dbReference type="InterPro" id="IPR013324">
    <property type="entry name" value="RNA_pol_sigma_r3/r4-like"/>
</dbReference>
<dbReference type="Pfam" id="PF04542">
    <property type="entry name" value="Sigma70_r2"/>
    <property type="match status" value="1"/>
</dbReference>
<dbReference type="EMBL" id="JAALAA010000006">
    <property type="protein sequence ID" value="NGN92947.1"/>
    <property type="molecule type" value="Genomic_DNA"/>
</dbReference>
<gene>
    <name evidence="8" type="ORF">G5C66_09385</name>
</gene>
<dbReference type="AlphaFoldDB" id="A0A6M1R986"/>
<dbReference type="Pfam" id="PF08281">
    <property type="entry name" value="Sigma70_r4_2"/>
    <property type="match status" value="1"/>
</dbReference>
<comment type="caution">
    <text evidence="8">The sequence shown here is derived from an EMBL/GenBank/DDBJ whole genome shotgun (WGS) entry which is preliminary data.</text>
</comment>
<evidence type="ECO:0000256" key="3">
    <source>
        <dbReference type="ARBA" id="ARBA00023082"/>
    </source>
</evidence>
<keyword evidence="5" id="KW-0804">Transcription</keyword>
<dbReference type="SUPFAM" id="SSF88946">
    <property type="entry name" value="Sigma2 domain of RNA polymerase sigma factors"/>
    <property type="match status" value="1"/>
</dbReference>
<dbReference type="NCBIfam" id="TIGR02983">
    <property type="entry name" value="SigE-fam_strep"/>
    <property type="match status" value="1"/>
</dbReference>
<evidence type="ECO:0000256" key="5">
    <source>
        <dbReference type="ARBA" id="ARBA00023163"/>
    </source>
</evidence>
<dbReference type="InterPro" id="IPR014325">
    <property type="entry name" value="RNA_pol_sigma-E_actinobac"/>
</dbReference>
<dbReference type="Gene3D" id="1.10.10.10">
    <property type="entry name" value="Winged helix-like DNA-binding domain superfamily/Winged helix DNA-binding domain"/>
    <property type="match status" value="1"/>
</dbReference>